<evidence type="ECO:0000313" key="3">
    <source>
        <dbReference type="Proteomes" id="UP001220010"/>
    </source>
</evidence>
<dbReference type="Proteomes" id="UP001220010">
    <property type="component" value="Unassembled WGS sequence"/>
</dbReference>
<comment type="caution">
    <text evidence="2">The sequence shown here is derived from an EMBL/GenBank/DDBJ whole genome shotgun (WGS) entry which is preliminary data.</text>
</comment>
<keyword evidence="1" id="KW-0472">Membrane</keyword>
<name>A0ABT5X643_9EURY</name>
<accession>A0ABT5X643</accession>
<evidence type="ECO:0000313" key="2">
    <source>
        <dbReference type="EMBL" id="MDF0590159.1"/>
    </source>
</evidence>
<protein>
    <submittedName>
        <fullName evidence="2">Type I-D CRISPR-associated protein Cas10d/Csc3</fullName>
    </submittedName>
</protein>
<reference evidence="2 3" key="1">
    <citation type="submission" date="2023-03" db="EMBL/GenBank/DDBJ databases">
        <title>WGS of Methanotrichaceae archaeon Mx.</title>
        <authorList>
            <person name="Sorokin D.Y."/>
            <person name="Merkel A.Y."/>
        </authorList>
    </citation>
    <scope>NUCLEOTIDE SEQUENCE [LARGE SCALE GENOMIC DNA]</scope>
    <source>
        <strain evidence="2 3">Mx</strain>
    </source>
</reference>
<dbReference type="RefSeq" id="WP_316965915.1">
    <property type="nucleotide sequence ID" value="NZ_JARFPK010000008.1"/>
</dbReference>
<proteinExistence type="predicted"/>
<organism evidence="2 3">
    <name type="scientific">Candidatus Methanocrinis natronophilus</name>
    <dbReference type="NCBI Taxonomy" id="3033396"/>
    <lineage>
        <taxon>Archaea</taxon>
        <taxon>Methanobacteriati</taxon>
        <taxon>Methanobacteriota</taxon>
        <taxon>Stenosarchaea group</taxon>
        <taxon>Methanomicrobia</taxon>
        <taxon>Methanotrichales</taxon>
        <taxon>Methanotrichaceae</taxon>
        <taxon>Methanocrinis</taxon>
    </lineage>
</organism>
<keyword evidence="3" id="KW-1185">Reference proteome</keyword>
<dbReference type="InterPro" id="IPR017589">
    <property type="entry name" value="CRISPR-assoc_prot_Cas10d/Csc3"/>
</dbReference>
<gene>
    <name evidence="2" type="primary">cas10d</name>
    <name evidence="2" type="ORF">P0O15_03065</name>
</gene>
<dbReference type="NCBIfam" id="TIGR03174">
    <property type="entry name" value="cas_Csc3"/>
    <property type="match status" value="1"/>
</dbReference>
<sequence>MPDDALKDMLRDPDGLTELYSKIDQMSTKPKMDLFEEYLKKVDVHLVEEGMGFKPAKSVEFGKTDQSMLNHIRNGILFLLRFNAALEELNVQYLNERDLRDCIALFVVHDLHKLDESRDFMEHEFDIPVETVEAYVDLVGLKDFTPDLKVEDYHSAAVSLHKSDFSRPGSRTSRFMDMEPFLYLMDNMSSCASPEEAVSSRSLRALRDGFPQDSQEGQLNLHYHRLDDIKGILSGIINKSVADVMQDNGLVMLMAYQDGCVYLGRGTRRISVSDETIERIFDALLSNIQGLPALSDPVNLAKKLNTPRLGYYGLSDEYYFFSGPKAMIRAFIDASITFAHDDSSRKLTDSIVDGINRADHVVPIELDRSERGQKILVGFARAVATVHQSFISEMIPDNGDALLKTCDIWKVQEDVTTALLGIMKTDPNYLASGGKWEYSYAIGQSVIDQALDGVKLRNVGVLETVNYLVDLVENGLSGMEEWSAFISNKTDKYRMEFVEYLHEALSINGTISHLEKSHLSDNFKEYLASGKTCNLCNRGTLLNKDQMKNSNSYLSYNFTNRVFVGKTKPDNILTCIPCGVELVLRKNGFNMPKGRAANNELLYFHIIPDYFFTPESWELVHSILLKFDKDARIRMAALAGKIFNSTYVGRSPETEGDFDLHKSWIEDLAVKEEDDGSRGMDMAQYMSQGYGNLIGNASIAFYKPSENNTEFHFFGVYVALVIAAYTGMRVVVSHSPVSSIRGRDFNEVVALDSVNSHVADFYGKFVSLSNLERTLKSASALIRLGYNTSSKLRDSLFPKYLRVMRDEILPGSYLLKMAYRVQEVESNVSNLLDEAIFLDEIRSR</sequence>
<keyword evidence="1" id="KW-0812">Transmembrane</keyword>
<evidence type="ECO:0000256" key="1">
    <source>
        <dbReference type="SAM" id="Phobius"/>
    </source>
</evidence>
<feature type="transmembrane region" description="Helical" evidence="1">
    <location>
        <begin position="711"/>
        <end position="732"/>
    </location>
</feature>
<dbReference type="EMBL" id="JARFPK010000008">
    <property type="protein sequence ID" value="MDF0590159.1"/>
    <property type="molecule type" value="Genomic_DNA"/>
</dbReference>
<keyword evidence="1" id="KW-1133">Transmembrane helix</keyword>